<feature type="region of interest" description="Disordered" evidence="8">
    <location>
        <begin position="1938"/>
        <end position="1983"/>
    </location>
</feature>
<dbReference type="InterPro" id="IPR027640">
    <property type="entry name" value="Kinesin-like_fam"/>
</dbReference>
<feature type="region of interest" description="Disordered" evidence="8">
    <location>
        <begin position="241"/>
        <end position="263"/>
    </location>
</feature>
<dbReference type="GO" id="GO:0051231">
    <property type="term" value="P:spindle elongation"/>
    <property type="evidence" value="ECO:0007669"/>
    <property type="project" value="TreeGrafter"/>
</dbReference>
<sequence length="2235" mass="249263">MATAGSGSEKTSVQVALRIRPLTAQDLVTLPSRFQRNVVHTSSFSPNQVTVQGEKRQTFNFDCVFGPDSTQKEVYDKIGVELVDKFLEGYNVTILAYGQTSSGKTFTMGTADSPSQSSDSQGIIPRAMNTLFGYINSAQFRSRKFQMKVSFIEIYNEELIDLLAEGDEDSRPQVVIREDSKGNILYSGVNEIRVNSVEEVMGHLARGSLVRQTGATDMNAQSSRSHALFSITLSQQKLISVTSPQSATRPSTPTRISSRAGSRMSKKFDDGDWVQVTSKFHFVDLAGSERLKRTSAVGDRVKEGISINSGLLALGNVISALGDPNKARHTTHIPYRDSKLTRLLQDSLGGNAQTLMIACVSPAEYNIAETVNTLKYANRARNIKNNAVVNQEESGWNDVDHLQGLVLKLREQIRMLKTSTGFDSGRSTPTLTNGCDSPQHYRRSSTPLSFVTNGDKMKKDSDIEALEEELSNLRLSYQELTRKHAKVAAELAKHQDNADYAESTTPSPPGNSQPSSPKHLSSIKEEDEARLVGRQTSDSFQQAVEPVIEEYEKSISALESQLSLARAELNHSETSASEKETKLREAEQMIEENDTVINTLRNKVAKLGEREQTNEMYIKDLERKLESHADDQKKDQNTITELRAKIQQLKTTSANSESYINDLEFKLSRSEDAKKKFAQTIERLEKRLQQREVDIQKLEEKLKAAESQNEDIVKISNRDKRIAQLESQVEELISKLDKFRNGTNSTSTSSNATTEEAVSVAAKLAALQETHQVTITEFTDLKAKYAACIDEINELISQLHEAKLVRIEMTDATAPNSPALITPRSAPPSFGDNDLLSATSRIALRKARSLSAEIQGAADRRDATAEAIVQKLQIELKQLESLHDDKAQGLEAVRQEFARLEMSHREAIEIVEELREEIKHRDALARMQVMSVMNTEHGNYRTNSTTASEVDQLEIVQRLREEVEQLKEEQRKTMEVMSEKKDHKHDVVTKLENEIKSLKSELKRAIEEKDAALNGKNDNERVAELQSKMNVLEEELEKAHAVEREENIAAATARLEGSKTPDDDKQESEMVALREQMEKLQTEIEAKSHTIAALLMPAFDSQHVIRRLEDELQQVKEAQRQLLDSRNKSNASDEKVEGDSVKVEAESTEAEIAEAEIAEAEIAEAEITEAEITEAESTDTEKIQDSADSGTSPDDNNDVMKVLEAKAKELSTQLAKAKEAQHSLTPRNSQFSIADPTQKSFDTLQEKLVTLQTQITSQAVQDESMKPIADMVTVLQGHLNTLRVDIKRKYDLIEILKRDLLDKGLLQQKLREKEEEATAIKTKLEDAQNAEEEVMTEMTSFMEELKAARDNALAELSTVKSGFSEQKQLVVKLENELKSVREELVVAKSSSEELEKLLQETISQRNESEKRVKRLEIDVESFKVGGGTDVDAVRDQLISARHQVEDQNELVLELEAQIATIEGQRDESLQRISELERTLNEKQTLHEEAVGLLESVLSQLEAARNSEEKKNKVVSDLESKLGVVLNALKDKEQVLAARSAVISDLGTAVSQTRVELQQAKSASISDLKDKLTEAETKLTSKEITIADLEAAASKTQEELEKLRSTDAKQGELIKSLEGRLATAESARDDEIAKLKAAQKEINDLKLQCNQLQNEIDDAQRDSLIQSYEAVDDALVEDLTNQLKKAHSESKSYRDRAFEFEQLVKQLELENQEQLGKNDELAKQVEMYQKDFDSLANEFTDVESKYGDAKELSKKQKAQIAELEAALEVARRSTGKADIQIPTRGSGLVNSALANLAAANENLRHTNDALNAKITEAEDHAFKLNEKIRSLETEFSELKSIGGSKSVDALNAKIRSLEDERDELKQSSEEEKKKLDSKIETLRGQLRTAGLGGNKAAQAIADLNAKIASLEHEQQRSRKESDEMEKEIERLLELNDKLETDMRKVEKESSGSSTARGTNIDSNASGFSTGSLQTKLHKQESTITQQNGFIKTLQEKIAELERKALEYESSSARISNMGMSGTDLDAVGGLRLSTSSASSDVPTSTKKPTRQTITSTIVKAPPPMPPPSHPPPPPPTALPPTPNSPPSTPNGSIRNTMPRSPEATNAHTELASEIQRLHKKIASMEGETLSSRQQVDKLRSQLADSESEIRVAKKQFGVIQKDKAELQERIKKLEAELSEARDQVEYTKSAVQREKKELDDRVKEERIAKENAEKAKRQLESRMEELIAKRNKFMCF</sequence>
<feature type="compositionally biased region" description="Pro residues" evidence="8">
    <location>
        <begin position="2059"/>
        <end position="2087"/>
    </location>
</feature>
<feature type="region of interest" description="Disordered" evidence="8">
    <location>
        <begin position="495"/>
        <end position="539"/>
    </location>
</feature>
<dbReference type="GO" id="GO:0008017">
    <property type="term" value="F:microtubule binding"/>
    <property type="evidence" value="ECO:0007669"/>
    <property type="project" value="InterPro"/>
</dbReference>
<feature type="compositionally biased region" description="Polar residues" evidence="8">
    <location>
        <begin position="2089"/>
        <end position="2106"/>
    </location>
</feature>
<feature type="coiled-coil region" evidence="7">
    <location>
        <begin position="548"/>
        <end position="742"/>
    </location>
</feature>
<comment type="caution">
    <text evidence="10">The sequence shown here is derived from an EMBL/GenBank/DDBJ whole genome shotgun (WGS) entry which is preliminary data.</text>
</comment>
<evidence type="ECO:0000256" key="5">
    <source>
        <dbReference type="ARBA" id="ARBA00023054"/>
    </source>
</evidence>
<feature type="compositionally biased region" description="Polar residues" evidence="8">
    <location>
        <begin position="420"/>
        <end position="436"/>
    </location>
</feature>
<name>A0A9N8WL89_9GLOM</name>
<dbReference type="PRINTS" id="PR00380">
    <property type="entry name" value="KINESINHEAVY"/>
</dbReference>
<evidence type="ECO:0000259" key="9">
    <source>
        <dbReference type="PROSITE" id="PS50067"/>
    </source>
</evidence>
<keyword evidence="11" id="KW-1185">Reference proteome</keyword>
<dbReference type="GO" id="GO:0007018">
    <property type="term" value="P:microtubule-based movement"/>
    <property type="evidence" value="ECO:0007669"/>
    <property type="project" value="InterPro"/>
</dbReference>
<dbReference type="SMART" id="SM00129">
    <property type="entry name" value="KISc"/>
    <property type="match status" value="1"/>
</dbReference>
<protein>
    <submittedName>
        <fullName evidence="10">91_t:CDS:1</fullName>
    </submittedName>
</protein>
<proteinExistence type="inferred from homology"/>
<reference evidence="10" key="1">
    <citation type="submission" date="2021-06" db="EMBL/GenBank/DDBJ databases">
        <authorList>
            <person name="Kallberg Y."/>
            <person name="Tangrot J."/>
            <person name="Rosling A."/>
        </authorList>
    </citation>
    <scope>NUCLEOTIDE SEQUENCE</scope>
    <source>
        <strain evidence="10">BR232B</strain>
    </source>
</reference>
<keyword evidence="6" id="KW-0505">Motor protein</keyword>
<evidence type="ECO:0000256" key="7">
    <source>
        <dbReference type="SAM" id="Coils"/>
    </source>
</evidence>
<evidence type="ECO:0000256" key="4">
    <source>
        <dbReference type="ARBA" id="ARBA00022840"/>
    </source>
</evidence>
<keyword evidence="3 6" id="KW-0547">Nucleotide-binding</keyword>
<feature type="region of interest" description="Disordered" evidence="8">
    <location>
        <begin position="1172"/>
        <end position="1196"/>
    </location>
</feature>
<dbReference type="InterPro" id="IPR019821">
    <property type="entry name" value="Kinesin_motor_CS"/>
</dbReference>
<dbReference type="SUPFAM" id="SSF57997">
    <property type="entry name" value="Tropomyosin"/>
    <property type="match status" value="1"/>
</dbReference>
<dbReference type="GO" id="GO:0005875">
    <property type="term" value="C:microtubule associated complex"/>
    <property type="evidence" value="ECO:0007669"/>
    <property type="project" value="TreeGrafter"/>
</dbReference>
<dbReference type="Pfam" id="PF00225">
    <property type="entry name" value="Kinesin"/>
    <property type="match status" value="1"/>
</dbReference>
<dbReference type="GO" id="GO:0005524">
    <property type="term" value="F:ATP binding"/>
    <property type="evidence" value="ECO:0007669"/>
    <property type="project" value="UniProtKB-UniRule"/>
</dbReference>
<feature type="coiled-coil region" evidence="7">
    <location>
        <begin position="862"/>
        <end position="917"/>
    </location>
</feature>
<dbReference type="OrthoDB" id="3176171at2759"/>
<gene>
    <name evidence="10" type="ORF">PBRASI_LOCUS2204</name>
</gene>
<evidence type="ECO:0000256" key="1">
    <source>
        <dbReference type="ARBA" id="ARBA00004496"/>
    </source>
</evidence>
<dbReference type="InterPro" id="IPR036961">
    <property type="entry name" value="Kinesin_motor_dom_sf"/>
</dbReference>
<dbReference type="PROSITE" id="PS00411">
    <property type="entry name" value="KINESIN_MOTOR_1"/>
    <property type="match status" value="1"/>
</dbReference>
<dbReference type="CDD" id="cd01372">
    <property type="entry name" value="KISc_KIF4"/>
    <property type="match status" value="1"/>
</dbReference>
<dbReference type="PANTHER" id="PTHR47969">
    <property type="entry name" value="CHROMOSOME-ASSOCIATED KINESIN KIF4A-RELATED"/>
    <property type="match status" value="1"/>
</dbReference>
<comment type="similarity">
    <text evidence="6">Belongs to the TRAFAC class myosin-kinesin ATPase superfamily. Kinesin family.</text>
</comment>
<keyword evidence="4 6" id="KW-0067">ATP-binding</keyword>
<evidence type="ECO:0000313" key="11">
    <source>
        <dbReference type="Proteomes" id="UP000789739"/>
    </source>
</evidence>
<dbReference type="EMBL" id="CAJVPI010000166">
    <property type="protein sequence ID" value="CAG8492946.1"/>
    <property type="molecule type" value="Genomic_DNA"/>
</dbReference>
<feature type="compositionally biased region" description="Basic and acidic residues" evidence="8">
    <location>
        <begin position="1119"/>
        <end position="1145"/>
    </location>
</feature>
<evidence type="ECO:0000256" key="6">
    <source>
        <dbReference type="PROSITE-ProRule" id="PRU00283"/>
    </source>
</evidence>
<feature type="compositionally biased region" description="Low complexity" evidence="8">
    <location>
        <begin position="2032"/>
        <end position="2044"/>
    </location>
</feature>
<keyword evidence="5 7" id="KW-0175">Coiled coil</keyword>
<dbReference type="Proteomes" id="UP000789739">
    <property type="component" value="Unassembled WGS sequence"/>
</dbReference>
<feature type="coiled-coil region" evidence="7">
    <location>
        <begin position="1303"/>
        <end position="1520"/>
    </location>
</feature>
<dbReference type="InterPro" id="IPR027417">
    <property type="entry name" value="P-loop_NTPase"/>
</dbReference>
<dbReference type="InterPro" id="IPR001752">
    <property type="entry name" value="Kinesin_motor_dom"/>
</dbReference>
<dbReference type="Gene3D" id="3.40.850.10">
    <property type="entry name" value="Kinesin motor domain"/>
    <property type="match status" value="1"/>
</dbReference>
<feature type="compositionally biased region" description="Polar residues" evidence="8">
    <location>
        <begin position="241"/>
        <end position="260"/>
    </location>
</feature>
<dbReference type="PANTHER" id="PTHR47969:SF15">
    <property type="entry name" value="CHROMOSOME-ASSOCIATED KINESIN KIF4A-RELATED"/>
    <property type="match status" value="1"/>
</dbReference>
<feature type="region of interest" description="Disordered" evidence="8">
    <location>
        <begin position="420"/>
        <end position="455"/>
    </location>
</feature>
<dbReference type="GO" id="GO:0005737">
    <property type="term" value="C:cytoplasm"/>
    <property type="evidence" value="ECO:0007669"/>
    <property type="project" value="UniProtKB-SubCell"/>
</dbReference>
<organism evidence="10 11">
    <name type="scientific">Paraglomus brasilianum</name>
    <dbReference type="NCBI Taxonomy" id="144538"/>
    <lineage>
        <taxon>Eukaryota</taxon>
        <taxon>Fungi</taxon>
        <taxon>Fungi incertae sedis</taxon>
        <taxon>Mucoromycota</taxon>
        <taxon>Glomeromycotina</taxon>
        <taxon>Glomeromycetes</taxon>
        <taxon>Paraglomerales</taxon>
        <taxon>Paraglomeraceae</taxon>
        <taxon>Paraglomus</taxon>
    </lineage>
</organism>
<dbReference type="SUPFAM" id="SSF52540">
    <property type="entry name" value="P-loop containing nucleoside triphosphate hydrolases"/>
    <property type="match status" value="1"/>
</dbReference>
<feature type="region of interest" description="Disordered" evidence="8">
    <location>
        <begin position="1119"/>
        <end position="1148"/>
    </location>
</feature>
<comment type="subcellular location">
    <subcellularLocation>
        <location evidence="1">Cytoplasm</location>
    </subcellularLocation>
</comment>
<feature type="compositionally biased region" description="Basic and acidic residues" evidence="8">
    <location>
        <begin position="1938"/>
        <end position="1948"/>
    </location>
</feature>
<dbReference type="Gene3D" id="1.10.287.1490">
    <property type="match status" value="3"/>
</dbReference>
<feature type="compositionally biased region" description="Polar residues" evidence="8">
    <location>
        <begin position="2008"/>
        <end position="2018"/>
    </location>
</feature>
<evidence type="ECO:0000313" key="10">
    <source>
        <dbReference type="EMBL" id="CAG8492946.1"/>
    </source>
</evidence>
<evidence type="ECO:0000256" key="8">
    <source>
        <dbReference type="SAM" id="MobiDB-lite"/>
    </source>
</evidence>
<feature type="region of interest" description="Disordered" evidence="8">
    <location>
        <begin position="2008"/>
        <end position="2108"/>
    </location>
</feature>
<dbReference type="GO" id="GO:0003777">
    <property type="term" value="F:microtubule motor activity"/>
    <property type="evidence" value="ECO:0007669"/>
    <property type="project" value="InterPro"/>
</dbReference>
<keyword evidence="2" id="KW-0963">Cytoplasm</keyword>
<feature type="compositionally biased region" description="Polar residues" evidence="8">
    <location>
        <begin position="1949"/>
        <end position="1973"/>
    </location>
</feature>
<dbReference type="GO" id="GO:0007052">
    <property type="term" value="P:mitotic spindle organization"/>
    <property type="evidence" value="ECO:0007669"/>
    <property type="project" value="TreeGrafter"/>
</dbReference>
<evidence type="ECO:0000256" key="2">
    <source>
        <dbReference type="ARBA" id="ARBA00022490"/>
    </source>
</evidence>
<feature type="domain" description="Kinesin motor" evidence="9">
    <location>
        <begin position="12"/>
        <end position="383"/>
    </location>
</feature>
<feature type="compositionally biased region" description="Basic and acidic residues" evidence="8">
    <location>
        <begin position="522"/>
        <end position="531"/>
    </location>
</feature>
<evidence type="ECO:0000256" key="3">
    <source>
        <dbReference type="ARBA" id="ARBA00022741"/>
    </source>
</evidence>
<accession>A0A9N8WL89</accession>
<dbReference type="PROSITE" id="PS50067">
    <property type="entry name" value="KINESIN_MOTOR_2"/>
    <property type="match status" value="1"/>
</dbReference>
<feature type="binding site" evidence="6">
    <location>
        <begin position="98"/>
        <end position="105"/>
    </location>
    <ligand>
        <name>ATP</name>
        <dbReference type="ChEBI" id="CHEBI:30616"/>
    </ligand>
</feature>